<dbReference type="InterPro" id="IPR046342">
    <property type="entry name" value="CBS_dom_sf"/>
</dbReference>
<gene>
    <name evidence="5" type="ORF">ACFO3J_17320</name>
</gene>
<feature type="domain" description="BON" evidence="3">
    <location>
        <begin position="147"/>
        <end position="216"/>
    </location>
</feature>
<keyword evidence="6" id="KW-1185">Reference proteome</keyword>
<dbReference type="InterPro" id="IPR000644">
    <property type="entry name" value="CBS_dom"/>
</dbReference>
<evidence type="ECO:0000259" key="4">
    <source>
        <dbReference type="PROSITE" id="PS51371"/>
    </source>
</evidence>
<protein>
    <submittedName>
        <fullName evidence="5">CBS domain-containing protein</fullName>
    </submittedName>
</protein>
<dbReference type="Pfam" id="PF00571">
    <property type="entry name" value="CBS"/>
    <property type="match status" value="2"/>
</dbReference>
<sequence>MKHRKVGNVMTSDVVRVREATPFKQVAALLAQHRISGVPVVDDDEKVVGVVSESDLMARQARKEGSAPRRRLLLGPAARRVVAKAEALTAGRLMSTPPVTVHADDSIALSVRTMAEHRVERLPVLDEEERLVGIVTRRDVLRVFLRPDADIREDVIQEVLVGTLLLSPLAADVKVSDGIVTLEGTLERESDVSVAGNAIARIDGVVAVDNRLAGRLDESGPRSVPSATHGVADSWLHKL</sequence>
<dbReference type="PANTHER" id="PTHR43080">
    <property type="entry name" value="CBS DOMAIN-CONTAINING PROTEIN CBSX3, MITOCHONDRIAL"/>
    <property type="match status" value="1"/>
</dbReference>
<organism evidence="5 6">
    <name type="scientific">Streptomyces polygonati</name>
    <dbReference type="NCBI Taxonomy" id="1617087"/>
    <lineage>
        <taxon>Bacteria</taxon>
        <taxon>Bacillati</taxon>
        <taxon>Actinomycetota</taxon>
        <taxon>Actinomycetes</taxon>
        <taxon>Kitasatosporales</taxon>
        <taxon>Streptomycetaceae</taxon>
        <taxon>Streptomyces</taxon>
    </lineage>
</organism>
<dbReference type="InterPro" id="IPR007055">
    <property type="entry name" value="BON_dom"/>
</dbReference>
<dbReference type="Gene3D" id="3.10.580.10">
    <property type="entry name" value="CBS-domain"/>
    <property type="match status" value="1"/>
</dbReference>
<comment type="caution">
    <text evidence="5">The sequence shown here is derived from an EMBL/GenBank/DDBJ whole genome shotgun (WGS) entry which is preliminary data.</text>
</comment>
<dbReference type="RefSeq" id="WP_386430334.1">
    <property type="nucleotide sequence ID" value="NZ_JBHSBB010000012.1"/>
</dbReference>
<evidence type="ECO:0000313" key="6">
    <source>
        <dbReference type="Proteomes" id="UP001595765"/>
    </source>
</evidence>
<proteinExistence type="predicted"/>
<evidence type="ECO:0000256" key="1">
    <source>
        <dbReference type="ARBA" id="ARBA00023122"/>
    </source>
</evidence>
<feature type="domain" description="CBS" evidence="4">
    <location>
        <begin position="94"/>
        <end position="151"/>
    </location>
</feature>
<keyword evidence="1 2" id="KW-0129">CBS domain</keyword>
<evidence type="ECO:0000313" key="5">
    <source>
        <dbReference type="EMBL" id="MFC4033237.1"/>
    </source>
</evidence>
<dbReference type="EMBL" id="JBHSBB010000012">
    <property type="protein sequence ID" value="MFC4033237.1"/>
    <property type="molecule type" value="Genomic_DNA"/>
</dbReference>
<dbReference type="InterPro" id="IPR017080">
    <property type="entry name" value="UCP036990_CBS_BON"/>
</dbReference>
<name>A0ABV8HQ93_9ACTN</name>
<dbReference type="PROSITE" id="PS51371">
    <property type="entry name" value="CBS"/>
    <property type="match status" value="2"/>
</dbReference>
<feature type="domain" description="CBS" evidence="4">
    <location>
        <begin position="10"/>
        <end position="66"/>
    </location>
</feature>
<dbReference type="SUPFAM" id="SSF54631">
    <property type="entry name" value="CBS-domain pair"/>
    <property type="match status" value="1"/>
</dbReference>
<accession>A0ABV8HQ93</accession>
<evidence type="ECO:0000256" key="2">
    <source>
        <dbReference type="PROSITE-ProRule" id="PRU00703"/>
    </source>
</evidence>
<dbReference type="PANTHER" id="PTHR43080:SF29">
    <property type="entry name" value="OS02G0818000 PROTEIN"/>
    <property type="match status" value="1"/>
</dbReference>
<dbReference type="Pfam" id="PF04972">
    <property type="entry name" value="BON"/>
    <property type="match status" value="1"/>
</dbReference>
<dbReference type="PROSITE" id="PS50914">
    <property type="entry name" value="BON"/>
    <property type="match status" value="1"/>
</dbReference>
<dbReference type="Gene3D" id="3.30.1340.30">
    <property type="match status" value="1"/>
</dbReference>
<dbReference type="Proteomes" id="UP001595765">
    <property type="component" value="Unassembled WGS sequence"/>
</dbReference>
<evidence type="ECO:0000259" key="3">
    <source>
        <dbReference type="PROSITE" id="PS50914"/>
    </source>
</evidence>
<dbReference type="SMART" id="SM00116">
    <property type="entry name" value="CBS"/>
    <property type="match status" value="2"/>
</dbReference>
<dbReference type="CDD" id="cd04586">
    <property type="entry name" value="CBS_pair_BON_assoc"/>
    <property type="match status" value="1"/>
</dbReference>
<dbReference type="InterPro" id="IPR051257">
    <property type="entry name" value="Diverse_CBS-Domain"/>
</dbReference>
<dbReference type="PIRSF" id="PIRSF036990">
    <property type="entry name" value="UCP036990_CBS_BON"/>
    <property type="match status" value="1"/>
</dbReference>
<reference evidence="6" key="1">
    <citation type="journal article" date="2019" name="Int. J. Syst. Evol. Microbiol.">
        <title>The Global Catalogue of Microorganisms (GCM) 10K type strain sequencing project: providing services to taxonomists for standard genome sequencing and annotation.</title>
        <authorList>
            <consortium name="The Broad Institute Genomics Platform"/>
            <consortium name="The Broad Institute Genome Sequencing Center for Infectious Disease"/>
            <person name="Wu L."/>
            <person name="Ma J."/>
        </authorList>
    </citation>
    <scope>NUCLEOTIDE SEQUENCE [LARGE SCALE GENOMIC DNA]</scope>
    <source>
        <strain evidence="6">CGMCC 4.7237</strain>
    </source>
</reference>